<evidence type="ECO:0000313" key="1">
    <source>
        <dbReference type="EMBL" id="OGY10775.1"/>
    </source>
</evidence>
<evidence type="ECO:0000313" key="2">
    <source>
        <dbReference type="Proteomes" id="UP000178272"/>
    </source>
</evidence>
<comment type="caution">
    <text evidence="1">The sequence shown here is derived from an EMBL/GenBank/DDBJ whole genome shotgun (WGS) entry which is preliminary data.</text>
</comment>
<name>A0A1G1V5T4_9BACT</name>
<sequence length="82" mass="9488">MNQVQIKVSVSQQLNDLLQSKAARLGVPITQLVKHLIIKDVEEEEYPTFQASERTEKRTKKALEEYDKAVTVENIPEFFKNL</sequence>
<dbReference type="STRING" id="1797517.A3F61_00005"/>
<dbReference type="EMBL" id="MHCA01000050">
    <property type="protein sequence ID" value="OGY10775.1"/>
    <property type="molecule type" value="Genomic_DNA"/>
</dbReference>
<protein>
    <submittedName>
        <fullName evidence="1">Uncharacterized protein</fullName>
    </submittedName>
</protein>
<dbReference type="Proteomes" id="UP000178272">
    <property type="component" value="Unassembled WGS sequence"/>
</dbReference>
<reference evidence="1 2" key="1">
    <citation type="journal article" date="2016" name="Nat. Commun.">
        <title>Thousands of microbial genomes shed light on interconnected biogeochemical processes in an aquifer system.</title>
        <authorList>
            <person name="Anantharaman K."/>
            <person name="Brown C.T."/>
            <person name="Hug L.A."/>
            <person name="Sharon I."/>
            <person name="Castelle C.J."/>
            <person name="Probst A.J."/>
            <person name="Thomas B.C."/>
            <person name="Singh A."/>
            <person name="Wilkins M.J."/>
            <person name="Karaoz U."/>
            <person name="Brodie E.L."/>
            <person name="Williams K.H."/>
            <person name="Hubbard S.S."/>
            <person name="Banfield J.F."/>
        </authorList>
    </citation>
    <scope>NUCLEOTIDE SEQUENCE [LARGE SCALE GENOMIC DNA]</scope>
</reference>
<organism evidence="1 2">
    <name type="scientific">Candidatus Blackburnbacteria bacterium RIFCSPHIGHO2_12_FULL_41_13b</name>
    <dbReference type="NCBI Taxonomy" id="1797517"/>
    <lineage>
        <taxon>Bacteria</taxon>
        <taxon>Candidatus Blackburniibacteriota</taxon>
    </lineage>
</organism>
<proteinExistence type="predicted"/>
<gene>
    <name evidence="1" type="ORF">A3F61_00005</name>
</gene>
<accession>A0A1G1V5T4</accession>
<dbReference type="AlphaFoldDB" id="A0A1G1V5T4"/>